<protein>
    <submittedName>
        <fullName evidence="2 4">Uncharacterized protein</fullName>
    </submittedName>
</protein>
<keyword evidence="3" id="KW-1185">Reference proteome</keyword>
<organism evidence="4">
    <name type="scientific">Hydatigena taeniaeformis</name>
    <name type="common">Feline tapeworm</name>
    <name type="synonym">Taenia taeniaeformis</name>
    <dbReference type="NCBI Taxonomy" id="6205"/>
    <lineage>
        <taxon>Eukaryota</taxon>
        <taxon>Metazoa</taxon>
        <taxon>Spiralia</taxon>
        <taxon>Lophotrochozoa</taxon>
        <taxon>Platyhelminthes</taxon>
        <taxon>Cestoda</taxon>
        <taxon>Eucestoda</taxon>
        <taxon>Cyclophyllidea</taxon>
        <taxon>Taeniidae</taxon>
        <taxon>Hydatigera</taxon>
    </lineage>
</organism>
<feature type="region of interest" description="Disordered" evidence="1">
    <location>
        <begin position="20"/>
        <end position="53"/>
    </location>
</feature>
<reference evidence="2 3" key="2">
    <citation type="submission" date="2018-11" db="EMBL/GenBank/DDBJ databases">
        <authorList>
            <consortium name="Pathogen Informatics"/>
        </authorList>
    </citation>
    <scope>NUCLEOTIDE SEQUENCE [LARGE SCALE GENOMIC DNA]</scope>
</reference>
<evidence type="ECO:0000313" key="2">
    <source>
        <dbReference type="EMBL" id="VDM28026.1"/>
    </source>
</evidence>
<evidence type="ECO:0000313" key="4">
    <source>
        <dbReference type="WBParaSite" id="TTAC_0000596301-mRNA-1"/>
    </source>
</evidence>
<dbReference type="STRING" id="6205.A0A0R3WYX3"/>
<reference evidence="4" key="1">
    <citation type="submission" date="2017-02" db="UniProtKB">
        <authorList>
            <consortium name="WormBaseParasite"/>
        </authorList>
    </citation>
    <scope>IDENTIFICATION</scope>
</reference>
<evidence type="ECO:0000256" key="1">
    <source>
        <dbReference type="SAM" id="MobiDB-lite"/>
    </source>
</evidence>
<sequence length="86" mass="9547">MVLDIYLQYEEDQAIEPSIGTVDETSSLVSSSSGRQGASQIPTNSTSYSTSPVHVHAEGVRDQSTRFCEDRGGWTVVIFSLFRWMD</sequence>
<feature type="compositionally biased region" description="Polar residues" evidence="1">
    <location>
        <begin position="34"/>
        <end position="52"/>
    </location>
</feature>
<dbReference type="WBParaSite" id="TTAC_0000596301-mRNA-1">
    <property type="protein sequence ID" value="TTAC_0000596301-mRNA-1"/>
    <property type="gene ID" value="TTAC_0000596301"/>
</dbReference>
<evidence type="ECO:0000313" key="3">
    <source>
        <dbReference type="Proteomes" id="UP000274429"/>
    </source>
</evidence>
<dbReference type="Proteomes" id="UP000274429">
    <property type="component" value="Unassembled WGS sequence"/>
</dbReference>
<accession>A0A0R3WYX3</accession>
<name>A0A0R3WYX3_HYDTA</name>
<dbReference type="AlphaFoldDB" id="A0A0R3WYX3"/>
<dbReference type="EMBL" id="UYWX01009874">
    <property type="protein sequence ID" value="VDM28026.1"/>
    <property type="molecule type" value="Genomic_DNA"/>
</dbReference>
<proteinExistence type="predicted"/>
<gene>
    <name evidence="2" type="ORF">TTAC_LOCUS5949</name>
</gene>